<dbReference type="SMART" id="SM00481">
    <property type="entry name" value="POLIIIAc"/>
    <property type="match status" value="1"/>
</dbReference>
<dbReference type="InterPro" id="IPR040982">
    <property type="entry name" value="DNA_pol3_finger"/>
</dbReference>
<dbReference type="Proteomes" id="UP001595616">
    <property type="component" value="Unassembled WGS sequence"/>
</dbReference>
<evidence type="ECO:0000256" key="1">
    <source>
        <dbReference type="ARBA" id="ARBA00012417"/>
    </source>
</evidence>
<comment type="caution">
    <text evidence="8">The sequence shown here is derived from an EMBL/GenBank/DDBJ whole genome shotgun (WGS) entry which is preliminary data.</text>
</comment>
<dbReference type="NCBIfam" id="TIGR00594">
    <property type="entry name" value="polc"/>
    <property type="match status" value="1"/>
</dbReference>
<dbReference type="Pfam" id="PF07733">
    <property type="entry name" value="DNA_pol3_alpha"/>
    <property type="match status" value="1"/>
</dbReference>
<gene>
    <name evidence="8" type="ORF">ACFOOI_12875</name>
</gene>
<dbReference type="EC" id="2.7.7.7" evidence="1"/>
<dbReference type="InterPro" id="IPR004805">
    <property type="entry name" value="DnaE2/DnaE/PolC"/>
</dbReference>
<dbReference type="InterPro" id="IPR011708">
    <property type="entry name" value="DNA_pol3_alpha_NTPase_dom"/>
</dbReference>
<dbReference type="CDD" id="cd07431">
    <property type="entry name" value="PHP_PolIIIA"/>
    <property type="match status" value="1"/>
</dbReference>
<keyword evidence="9" id="KW-1185">Reference proteome</keyword>
<dbReference type="SUPFAM" id="SSF89550">
    <property type="entry name" value="PHP domain-like"/>
    <property type="match status" value="1"/>
</dbReference>
<evidence type="ECO:0000256" key="3">
    <source>
        <dbReference type="ARBA" id="ARBA00022695"/>
    </source>
</evidence>
<evidence type="ECO:0000256" key="4">
    <source>
        <dbReference type="ARBA" id="ARBA00022705"/>
    </source>
</evidence>
<protein>
    <recommendedName>
        <fullName evidence="1">DNA-directed DNA polymerase</fullName>
        <ecNumber evidence="1">2.7.7.7</ecNumber>
    </recommendedName>
</protein>
<dbReference type="RefSeq" id="WP_379838385.1">
    <property type="nucleotide sequence ID" value="NZ_JBHRYQ010000001.1"/>
</dbReference>
<dbReference type="InterPro" id="IPR003141">
    <property type="entry name" value="Pol/His_phosphatase_N"/>
</dbReference>
<name>A0ABV7YW82_9BACT</name>
<dbReference type="Pfam" id="PF02811">
    <property type="entry name" value="PHP"/>
    <property type="match status" value="1"/>
</dbReference>
<dbReference type="InterPro" id="IPR004013">
    <property type="entry name" value="PHP_dom"/>
</dbReference>
<dbReference type="Gene3D" id="3.20.20.140">
    <property type="entry name" value="Metal-dependent hydrolases"/>
    <property type="match status" value="1"/>
</dbReference>
<dbReference type="Pfam" id="PF17657">
    <property type="entry name" value="DNA_pol3_finger"/>
    <property type="match status" value="1"/>
</dbReference>
<dbReference type="Pfam" id="PF14579">
    <property type="entry name" value="HHH_6"/>
    <property type="match status" value="1"/>
</dbReference>
<accession>A0ABV7YW82</accession>
<evidence type="ECO:0000259" key="7">
    <source>
        <dbReference type="SMART" id="SM00481"/>
    </source>
</evidence>
<comment type="catalytic activity">
    <reaction evidence="6">
        <text>DNA(n) + a 2'-deoxyribonucleoside 5'-triphosphate = DNA(n+1) + diphosphate</text>
        <dbReference type="Rhea" id="RHEA:22508"/>
        <dbReference type="Rhea" id="RHEA-COMP:17339"/>
        <dbReference type="Rhea" id="RHEA-COMP:17340"/>
        <dbReference type="ChEBI" id="CHEBI:33019"/>
        <dbReference type="ChEBI" id="CHEBI:61560"/>
        <dbReference type="ChEBI" id="CHEBI:173112"/>
        <dbReference type="EC" id="2.7.7.7"/>
    </reaction>
</comment>
<keyword evidence="3 8" id="KW-0548">Nucleotidyltransferase</keyword>
<keyword evidence="4" id="KW-0235">DNA replication</keyword>
<reference evidence="9" key="1">
    <citation type="journal article" date="2019" name="Int. J. Syst. Evol. Microbiol.">
        <title>The Global Catalogue of Microorganisms (GCM) 10K type strain sequencing project: providing services to taxonomists for standard genome sequencing and annotation.</title>
        <authorList>
            <consortium name="The Broad Institute Genomics Platform"/>
            <consortium name="The Broad Institute Genome Sequencing Center for Infectious Disease"/>
            <person name="Wu L."/>
            <person name="Ma J."/>
        </authorList>
    </citation>
    <scope>NUCLEOTIDE SEQUENCE [LARGE SCALE GENOMIC DNA]</scope>
    <source>
        <strain evidence="9">CECT 7956</strain>
    </source>
</reference>
<dbReference type="EMBL" id="JBHRYQ010000001">
    <property type="protein sequence ID" value="MFC3811548.1"/>
    <property type="molecule type" value="Genomic_DNA"/>
</dbReference>
<sequence>MYLNCHSFYSMRYGTISPEALVAHAKKLGVKRLALTDINLISGVFDFVKECLAADISPVVGVEFRNGDELRYICLAQNHAGYAEINQHLTAHLLAQNPFPSQAPKFKNVYVIYPLEILESYTQLSSHEYVGVRHWEFNRLFRYRQKLDVAKLVLWQPVTFLDRPNYNLHRLLRAIDHNVLLSRLSVSGHASAYESFVPPTELRQLFAAYPDLIKNTERLLEQCSFVFDFPSPKNKKIFTTTQEDDLDLLRKLTYDGLQYRYGRNNKEATKRAERELKIIYELNFGSYFLITHDIIRHAKSRGYYHVGRGSGANSMVAYCIGITDVDPIELDLYFERFINPHRTSPPDFDIDFSWDERDEIIDYVFKRYGREHVSLMATYNTFKGRSIYRELGKVFGLPKPEIDELINNPTANHRNEHTQYIFKYAPMMVDFPEHLSIHAGGILISEEPMAAYSALQPMPKGFPICQFDMYVAEEIGFAKFDVLSQRGLGHIKTCVDIVRENHKVNIDIHAIQDFKKDPAIRQQLIDHETMGAFYVESPAMRQLIWKLRCDNYLTLVAASSIIRPGVSSSGMMQEYIKRHHNPAATTYIHPKMEELLQETYGVMVYQEDVIKVAHHFAGLTLAESDVLRRAMSGKFRSKKEFERIVEKWYANCKERGYPDEIAKEVWRQIESFSGYSFSKAHSASFAVESYQSLYLKAHYPREFMVAVINNFGGFYNTEMYVHEAKRYGAEVNAPDINDSTYLTRIEGVTIWLGWIHVQGLESRTIEAILQNKDVQGPFLSFQDFIHRVYLGLEQLTLLIRVGAFRSLGLSKKELLWEAHFFHHKAPKSVAQSQELFEWEEQRFELPVLVSHDLEDRYDEIELLGFPLESAFTMISETPVSKLTAKQLLGLMGRNVKIYGYMVTYKSIRTKNHKNMAFGYFIDHDGEFFDTTHFPQVIDRYPFRGKGVYYMEGKVIEEFGFPSIEVYNMRKCGIKMDPRAIG</sequence>
<evidence type="ECO:0000313" key="8">
    <source>
        <dbReference type="EMBL" id="MFC3811548.1"/>
    </source>
</evidence>
<keyword evidence="5" id="KW-0239">DNA-directed DNA polymerase</keyword>
<evidence type="ECO:0000256" key="2">
    <source>
        <dbReference type="ARBA" id="ARBA00022679"/>
    </source>
</evidence>
<dbReference type="InterPro" id="IPR016195">
    <property type="entry name" value="Pol/histidinol_Pase-like"/>
</dbReference>
<evidence type="ECO:0000313" key="9">
    <source>
        <dbReference type="Proteomes" id="UP001595616"/>
    </source>
</evidence>
<organism evidence="8 9">
    <name type="scientific">Lacihabitans lacunae</name>
    <dbReference type="NCBI Taxonomy" id="1028214"/>
    <lineage>
        <taxon>Bacteria</taxon>
        <taxon>Pseudomonadati</taxon>
        <taxon>Bacteroidota</taxon>
        <taxon>Cytophagia</taxon>
        <taxon>Cytophagales</taxon>
        <taxon>Leadbetterellaceae</taxon>
        <taxon>Lacihabitans</taxon>
    </lineage>
</organism>
<dbReference type="InterPro" id="IPR029460">
    <property type="entry name" value="DNAPol_HHH"/>
</dbReference>
<evidence type="ECO:0000256" key="6">
    <source>
        <dbReference type="ARBA" id="ARBA00049244"/>
    </source>
</evidence>
<feature type="domain" description="Polymerase/histidinol phosphatase N-terminal" evidence="7">
    <location>
        <begin position="1"/>
        <end position="68"/>
    </location>
</feature>
<dbReference type="GO" id="GO:0003887">
    <property type="term" value="F:DNA-directed DNA polymerase activity"/>
    <property type="evidence" value="ECO:0007669"/>
    <property type="project" value="UniProtKB-EC"/>
</dbReference>
<proteinExistence type="predicted"/>
<evidence type="ECO:0000256" key="5">
    <source>
        <dbReference type="ARBA" id="ARBA00022932"/>
    </source>
</evidence>
<dbReference type="Gene3D" id="1.10.150.870">
    <property type="match status" value="1"/>
</dbReference>
<dbReference type="PANTHER" id="PTHR32294">
    <property type="entry name" value="DNA POLYMERASE III SUBUNIT ALPHA"/>
    <property type="match status" value="1"/>
</dbReference>
<keyword evidence="2 8" id="KW-0808">Transferase</keyword>